<comment type="caution">
    <text evidence="1">The sequence shown here is derived from an EMBL/GenBank/DDBJ whole genome shotgun (WGS) entry which is preliminary data.</text>
</comment>
<organism evidence="1 2">
    <name type="scientific">Cirrhinus mrigala</name>
    <name type="common">Mrigala</name>
    <dbReference type="NCBI Taxonomy" id="683832"/>
    <lineage>
        <taxon>Eukaryota</taxon>
        <taxon>Metazoa</taxon>
        <taxon>Chordata</taxon>
        <taxon>Craniata</taxon>
        <taxon>Vertebrata</taxon>
        <taxon>Euteleostomi</taxon>
        <taxon>Actinopterygii</taxon>
        <taxon>Neopterygii</taxon>
        <taxon>Teleostei</taxon>
        <taxon>Ostariophysi</taxon>
        <taxon>Cypriniformes</taxon>
        <taxon>Cyprinidae</taxon>
        <taxon>Labeoninae</taxon>
        <taxon>Labeonini</taxon>
        <taxon>Cirrhinus</taxon>
    </lineage>
</organism>
<keyword evidence="2" id="KW-1185">Reference proteome</keyword>
<proteinExistence type="predicted"/>
<evidence type="ECO:0000313" key="1">
    <source>
        <dbReference type="EMBL" id="KAL0184402.1"/>
    </source>
</evidence>
<dbReference type="EMBL" id="JAMKFB020000009">
    <property type="protein sequence ID" value="KAL0184402.1"/>
    <property type="molecule type" value="Genomic_DNA"/>
</dbReference>
<dbReference type="Proteomes" id="UP001529510">
    <property type="component" value="Unassembled WGS sequence"/>
</dbReference>
<sequence length="57" mass="6517">IYDVVEEKLETEPDFQYIPEKSPSDPSQLDQDAWRDSMLQLKDGLNSATILAQFDVS</sequence>
<evidence type="ECO:0000313" key="2">
    <source>
        <dbReference type="Proteomes" id="UP001529510"/>
    </source>
</evidence>
<gene>
    <name evidence="1" type="ORF">M9458_020098</name>
</gene>
<reference evidence="1 2" key="1">
    <citation type="submission" date="2024-05" db="EMBL/GenBank/DDBJ databases">
        <title>Genome sequencing and assembly of Indian major carp, Cirrhinus mrigala (Hamilton, 1822).</title>
        <authorList>
            <person name="Mohindra V."/>
            <person name="Chowdhury L.M."/>
            <person name="Lal K."/>
            <person name="Jena J.K."/>
        </authorList>
    </citation>
    <scope>NUCLEOTIDE SEQUENCE [LARGE SCALE GENOMIC DNA]</scope>
    <source>
        <strain evidence="1">CM1030</strain>
        <tissue evidence="1">Blood</tissue>
    </source>
</reference>
<accession>A0ABD0QDW0</accession>
<name>A0ABD0QDW0_CIRMR</name>
<feature type="non-terminal residue" evidence="1">
    <location>
        <position position="1"/>
    </location>
</feature>
<protein>
    <submittedName>
        <fullName evidence="1">Uncharacterized protein</fullName>
    </submittedName>
</protein>
<dbReference type="AlphaFoldDB" id="A0ABD0QDW0"/>